<proteinExistence type="predicted"/>
<dbReference type="EMBL" id="JBHUHO010000024">
    <property type="protein sequence ID" value="MFD2115755.1"/>
    <property type="molecule type" value="Genomic_DNA"/>
</dbReference>
<evidence type="ECO:0000256" key="2">
    <source>
        <dbReference type="ARBA" id="ARBA00023125"/>
    </source>
</evidence>
<dbReference type="Gene3D" id="3.40.50.2300">
    <property type="match status" value="2"/>
</dbReference>
<dbReference type="Proteomes" id="UP001597362">
    <property type="component" value="Unassembled WGS sequence"/>
</dbReference>
<dbReference type="CDD" id="cd01392">
    <property type="entry name" value="HTH_LacI"/>
    <property type="match status" value="1"/>
</dbReference>
<keyword evidence="3" id="KW-0804">Transcription</keyword>
<dbReference type="PROSITE" id="PS50932">
    <property type="entry name" value="HTH_LACI_2"/>
    <property type="match status" value="1"/>
</dbReference>
<dbReference type="PANTHER" id="PTHR30146:SF109">
    <property type="entry name" value="HTH-TYPE TRANSCRIPTIONAL REGULATOR GALS"/>
    <property type="match status" value="1"/>
</dbReference>
<keyword evidence="1" id="KW-0805">Transcription regulation</keyword>
<dbReference type="InterPro" id="IPR028082">
    <property type="entry name" value="Peripla_BP_I"/>
</dbReference>
<dbReference type="PRINTS" id="PR00036">
    <property type="entry name" value="HTHLACI"/>
</dbReference>
<accession>A0ABW4YJF0</accession>
<dbReference type="InterPro" id="IPR000843">
    <property type="entry name" value="HTH_LacI"/>
</dbReference>
<dbReference type="InterPro" id="IPR046335">
    <property type="entry name" value="LacI/GalR-like_sensor"/>
</dbReference>
<dbReference type="GO" id="GO:0003677">
    <property type="term" value="F:DNA binding"/>
    <property type="evidence" value="ECO:0007669"/>
    <property type="project" value="UniProtKB-KW"/>
</dbReference>
<feature type="domain" description="HTH lacI-type" evidence="4">
    <location>
        <begin position="3"/>
        <end position="57"/>
    </location>
</feature>
<dbReference type="Pfam" id="PF13377">
    <property type="entry name" value="Peripla_BP_3"/>
    <property type="match status" value="1"/>
</dbReference>
<name>A0ABW4YJF0_9BACL</name>
<organism evidence="5 6">
    <name type="scientific">Paenibacillus yanchengensis</name>
    <dbReference type="NCBI Taxonomy" id="2035833"/>
    <lineage>
        <taxon>Bacteria</taxon>
        <taxon>Bacillati</taxon>
        <taxon>Bacillota</taxon>
        <taxon>Bacilli</taxon>
        <taxon>Bacillales</taxon>
        <taxon>Paenibacillaceae</taxon>
        <taxon>Paenibacillus</taxon>
    </lineage>
</organism>
<evidence type="ECO:0000313" key="5">
    <source>
        <dbReference type="EMBL" id="MFD2115755.1"/>
    </source>
</evidence>
<sequence>MNITIKDIARVTNVSPATVSRVLNNVGGYNEATRKKVLQAAAELGYRRNESARSLVKNSSNLIGVIMPQVSTLFYGDIMTGIERAAHQSGYSIIISHSGNVGDKIPECIKLMAERKVDGLIIATVEINDEHLAMVQELRIPYLLLATRMPDRNVPYLKVNDFDAAYTATHHLIENGHEKIGLVGLSLTDRVAGTTRFEGYKRALEDNGLKFDPHLVKEGDYGFYSGQRAMQSYLQEKTELTAVFCVSDDVALGVISVAADHGIQIPDDLSVVGYDNTIIAEMSIPPLTSIDQPFMEMGEEGCSMVIDAIRHKQKIYSKIMPYTLVERRSVKQITHKIF</sequence>
<dbReference type="CDD" id="cd19975">
    <property type="entry name" value="PBP1_CcpA-like"/>
    <property type="match status" value="1"/>
</dbReference>
<dbReference type="PROSITE" id="PS00356">
    <property type="entry name" value="HTH_LACI_1"/>
    <property type="match status" value="1"/>
</dbReference>
<evidence type="ECO:0000256" key="3">
    <source>
        <dbReference type="ARBA" id="ARBA00023163"/>
    </source>
</evidence>
<evidence type="ECO:0000259" key="4">
    <source>
        <dbReference type="PROSITE" id="PS50932"/>
    </source>
</evidence>
<dbReference type="SUPFAM" id="SSF53822">
    <property type="entry name" value="Periplasmic binding protein-like I"/>
    <property type="match status" value="1"/>
</dbReference>
<keyword evidence="6" id="KW-1185">Reference proteome</keyword>
<gene>
    <name evidence="5" type="ORF">ACFSJH_08440</name>
</gene>
<dbReference type="Gene3D" id="1.10.260.40">
    <property type="entry name" value="lambda repressor-like DNA-binding domains"/>
    <property type="match status" value="1"/>
</dbReference>
<dbReference type="PANTHER" id="PTHR30146">
    <property type="entry name" value="LACI-RELATED TRANSCRIPTIONAL REPRESSOR"/>
    <property type="match status" value="1"/>
</dbReference>
<dbReference type="InterPro" id="IPR010982">
    <property type="entry name" value="Lambda_DNA-bd_dom_sf"/>
</dbReference>
<evidence type="ECO:0000313" key="6">
    <source>
        <dbReference type="Proteomes" id="UP001597362"/>
    </source>
</evidence>
<evidence type="ECO:0000256" key="1">
    <source>
        <dbReference type="ARBA" id="ARBA00023015"/>
    </source>
</evidence>
<reference evidence="6" key="1">
    <citation type="journal article" date="2019" name="Int. J. Syst. Evol. Microbiol.">
        <title>The Global Catalogue of Microorganisms (GCM) 10K type strain sequencing project: providing services to taxonomists for standard genome sequencing and annotation.</title>
        <authorList>
            <consortium name="The Broad Institute Genomics Platform"/>
            <consortium name="The Broad Institute Genome Sequencing Center for Infectious Disease"/>
            <person name="Wu L."/>
            <person name="Ma J."/>
        </authorList>
    </citation>
    <scope>NUCLEOTIDE SEQUENCE [LARGE SCALE GENOMIC DNA]</scope>
    <source>
        <strain evidence="6">GH52</strain>
    </source>
</reference>
<protein>
    <submittedName>
        <fullName evidence="5">LacI family DNA-binding transcriptional regulator</fullName>
    </submittedName>
</protein>
<keyword evidence="2 5" id="KW-0238">DNA-binding</keyword>
<dbReference type="Pfam" id="PF00356">
    <property type="entry name" value="LacI"/>
    <property type="match status" value="1"/>
</dbReference>
<dbReference type="SUPFAM" id="SSF47413">
    <property type="entry name" value="lambda repressor-like DNA-binding domains"/>
    <property type="match status" value="1"/>
</dbReference>
<dbReference type="SMART" id="SM00354">
    <property type="entry name" value="HTH_LACI"/>
    <property type="match status" value="1"/>
</dbReference>
<comment type="caution">
    <text evidence="5">The sequence shown here is derived from an EMBL/GenBank/DDBJ whole genome shotgun (WGS) entry which is preliminary data.</text>
</comment>
<dbReference type="RefSeq" id="WP_377771225.1">
    <property type="nucleotide sequence ID" value="NZ_JBHUHO010000024.1"/>
</dbReference>